<dbReference type="Pfam" id="PF19263">
    <property type="entry name" value="DUF5906"/>
    <property type="match status" value="1"/>
</dbReference>
<evidence type="ECO:0000313" key="6">
    <source>
        <dbReference type="EMBL" id="MBW4548727.1"/>
    </source>
</evidence>
<feature type="region of interest" description="Disordered" evidence="4">
    <location>
        <begin position="832"/>
        <end position="851"/>
    </location>
</feature>
<organism evidence="6 7">
    <name type="scientific">Symplocastrum torsivum CPER-KK1</name>
    <dbReference type="NCBI Taxonomy" id="450513"/>
    <lineage>
        <taxon>Bacteria</taxon>
        <taxon>Bacillati</taxon>
        <taxon>Cyanobacteriota</taxon>
        <taxon>Cyanophyceae</taxon>
        <taxon>Oscillatoriophycideae</taxon>
        <taxon>Oscillatoriales</taxon>
        <taxon>Microcoleaceae</taxon>
        <taxon>Symplocastrum</taxon>
    </lineage>
</organism>
<keyword evidence="2" id="KW-0378">Hydrolase</keyword>
<name>A0A951UDA0_9CYAN</name>
<dbReference type="InterPro" id="IPR014015">
    <property type="entry name" value="Helicase_SF3_DNA-vir"/>
</dbReference>
<feature type="compositionally biased region" description="Polar residues" evidence="4">
    <location>
        <begin position="1"/>
        <end position="20"/>
    </location>
</feature>
<sequence length="920" mass="104136">MQTTVKVSGETLQPTENFQTGDRRLGDRHYKELTQERGLSPDWVRANCWSVTEQEATEALRYTAKSAGIMLQGGGWQVQFKPNKPWKSDTDKKAPKYRSPREDYDAMLPSHPTDKTFWTDLEALKTKCWQIDGVYYILITEGFFKAIAGCSNGIPTIALLGIEMGLTSSKDDPQGRRYLVPQLEKYAKAGFGFIFAFDADCVNNPDVMRAERSLSHRFRQFRVPVRSISGMWSVDKGKGMDDYIQKNGIEAFRAILLKANERQQDKREGEGKKKFSLPPANVTASLMAELYRDKLAWESEYQLWRHYGAKHDGLWSEETVESVRGLIHAHLRTLPDSPPFAAGYVSSVLTILQSDLEVKDWNESNLLPLRDGALEIDSGELLTHSPSNRFTWQLPFRWEDRDIGCEPIEEFLLKITGHRQIAEVLLAYLAAIVTRRSDLQRYLELIGGGGTGKSTYMALAKALAGDDNAVTSRLSLLEKNQFETAKFYKKLLVLFPDSERWQGEVSVLKQLTGQDPIRYERKGVQQCRDYVYEGMVILSANEPPESSDRTSGQERRKLTIGLDNRIPEYEGRNLAEEFKPFLPGLLKRVLEIPRDRVTDLIKHTERNVPALAAKKWAQMVETNPIAAWVDECLILDPTAKLYIGKDVAEDDPRRQQWAYPNFLDYQKASGHKTSMPVKRFSSNFRDLLKNQKKLPITEHRDRNGVYIQGIGLRSYHDPDGTRYPHLLTGECDGLVTGCDGLVTAETIGSVGCDGCDGFFQVGETNEIHSSPQDNAQNNELEECGENPSHPSHPSPVSIPAVTDPSPNLSQPVTEPSQVPAVVDELESWTKYHEHKPYPNPSSDNVRASQKRALKIREAYRAARTKEDLSALRRENGGDFSKEECFWVYSWLKNFFQAEYNYVQATAKISQPSLLDGNSSL</sequence>
<reference evidence="6" key="2">
    <citation type="journal article" date="2022" name="Microbiol. Resour. Announc.">
        <title>Metagenome Sequencing to Explore Phylogenomics of Terrestrial Cyanobacteria.</title>
        <authorList>
            <person name="Ward R.D."/>
            <person name="Stajich J.E."/>
            <person name="Johansen J.R."/>
            <person name="Huntemann M."/>
            <person name="Clum A."/>
            <person name="Foster B."/>
            <person name="Foster B."/>
            <person name="Roux S."/>
            <person name="Palaniappan K."/>
            <person name="Varghese N."/>
            <person name="Mukherjee S."/>
            <person name="Reddy T.B.K."/>
            <person name="Daum C."/>
            <person name="Copeland A."/>
            <person name="Chen I.A."/>
            <person name="Ivanova N.N."/>
            <person name="Kyrpides N.C."/>
            <person name="Shapiro N."/>
            <person name="Eloe-Fadrosh E.A."/>
            <person name="Pietrasiak N."/>
        </authorList>
    </citation>
    <scope>NUCLEOTIDE SEQUENCE</scope>
    <source>
        <strain evidence="6">CPER-KK1</strain>
    </source>
</reference>
<evidence type="ECO:0000256" key="3">
    <source>
        <dbReference type="ARBA" id="ARBA00022840"/>
    </source>
</evidence>
<accession>A0A951UDA0</accession>
<evidence type="ECO:0000313" key="7">
    <source>
        <dbReference type="Proteomes" id="UP000753908"/>
    </source>
</evidence>
<dbReference type="EMBL" id="JAHHIF010000070">
    <property type="protein sequence ID" value="MBW4548727.1"/>
    <property type="molecule type" value="Genomic_DNA"/>
</dbReference>
<keyword evidence="1" id="KW-0547">Nucleotide-binding</keyword>
<reference evidence="6" key="1">
    <citation type="submission" date="2021-05" db="EMBL/GenBank/DDBJ databases">
        <authorList>
            <person name="Pietrasiak N."/>
            <person name="Ward R."/>
            <person name="Stajich J.E."/>
            <person name="Kurbessoian T."/>
        </authorList>
    </citation>
    <scope>NUCLEOTIDE SEQUENCE</scope>
    <source>
        <strain evidence="6">CPER-KK1</strain>
    </source>
</reference>
<dbReference type="Gene3D" id="3.40.1360.10">
    <property type="match status" value="1"/>
</dbReference>
<feature type="compositionally biased region" description="Basic and acidic residues" evidence="4">
    <location>
        <begin position="86"/>
        <end position="104"/>
    </location>
</feature>
<dbReference type="InterPro" id="IPR027417">
    <property type="entry name" value="P-loop_NTPase"/>
</dbReference>
<dbReference type="PANTHER" id="PTHR35372:SF2">
    <property type="entry name" value="SF3 HELICASE DOMAIN-CONTAINING PROTEIN"/>
    <property type="match status" value="1"/>
</dbReference>
<evidence type="ECO:0000256" key="4">
    <source>
        <dbReference type="SAM" id="MobiDB-lite"/>
    </source>
</evidence>
<dbReference type="GO" id="GO:0016787">
    <property type="term" value="F:hydrolase activity"/>
    <property type="evidence" value="ECO:0007669"/>
    <property type="project" value="UniProtKB-KW"/>
</dbReference>
<dbReference type="Pfam" id="PF08706">
    <property type="entry name" value="D5_N"/>
    <property type="match status" value="1"/>
</dbReference>
<feature type="compositionally biased region" description="Low complexity" evidence="4">
    <location>
        <begin position="787"/>
        <end position="797"/>
    </location>
</feature>
<dbReference type="AlphaFoldDB" id="A0A951UDA0"/>
<gene>
    <name evidence="6" type="ORF">KME25_30625</name>
</gene>
<dbReference type="Gene3D" id="3.40.50.300">
    <property type="entry name" value="P-loop containing nucleotide triphosphate hydrolases"/>
    <property type="match status" value="1"/>
</dbReference>
<evidence type="ECO:0000259" key="5">
    <source>
        <dbReference type="PROSITE" id="PS51206"/>
    </source>
</evidence>
<dbReference type="GO" id="GO:0005524">
    <property type="term" value="F:ATP binding"/>
    <property type="evidence" value="ECO:0007669"/>
    <property type="project" value="UniProtKB-KW"/>
</dbReference>
<dbReference type="SUPFAM" id="SSF52540">
    <property type="entry name" value="P-loop containing nucleoside triphosphate hydrolases"/>
    <property type="match status" value="1"/>
</dbReference>
<dbReference type="PANTHER" id="PTHR35372">
    <property type="entry name" value="ATP BINDING PROTEIN-RELATED"/>
    <property type="match status" value="1"/>
</dbReference>
<dbReference type="InterPro" id="IPR014818">
    <property type="entry name" value="Phage/plasmid_primase_P4_C"/>
</dbReference>
<feature type="region of interest" description="Disordered" evidence="4">
    <location>
        <begin position="82"/>
        <end position="104"/>
    </location>
</feature>
<evidence type="ECO:0000256" key="1">
    <source>
        <dbReference type="ARBA" id="ARBA00022741"/>
    </source>
</evidence>
<dbReference type="Proteomes" id="UP000753908">
    <property type="component" value="Unassembled WGS sequence"/>
</dbReference>
<feature type="region of interest" description="Disordered" evidence="4">
    <location>
        <begin position="1"/>
        <end position="23"/>
    </location>
</feature>
<dbReference type="PROSITE" id="PS51206">
    <property type="entry name" value="SF3_HELICASE_1"/>
    <property type="match status" value="1"/>
</dbReference>
<evidence type="ECO:0000256" key="2">
    <source>
        <dbReference type="ARBA" id="ARBA00022801"/>
    </source>
</evidence>
<protein>
    <submittedName>
        <fullName evidence="6">DUF3854 domain-containing protein</fullName>
    </submittedName>
</protein>
<feature type="domain" description="SF3 helicase" evidence="5">
    <location>
        <begin position="420"/>
        <end position="575"/>
    </location>
</feature>
<dbReference type="InterPro" id="IPR024385">
    <property type="entry name" value="DUF3854"/>
</dbReference>
<comment type="caution">
    <text evidence="6">The sequence shown here is derived from an EMBL/GenBank/DDBJ whole genome shotgun (WGS) entry which is preliminary data.</text>
</comment>
<feature type="region of interest" description="Disordered" evidence="4">
    <location>
        <begin position="767"/>
        <end position="819"/>
    </location>
</feature>
<feature type="compositionally biased region" description="Polar residues" evidence="4">
    <location>
        <begin position="767"/>
        <end position="778"/>
    </location>
</feature>
<dbReference type="InterPro" id="IPR045455">
    <property type="entry name" value="NrS-1_pol-like_helicase"/>
</dbReference>
<keyword evidence="3" id="KW-0067">ATP-binding</keyword>
<dbReference type="InterPro" id="IPR051620">
    <property type="entry name" value="ORF904-like_C"/>
</dbReference>
<proteinExistence type="predicted"/>
<feature type="compositionally biased region" description="Polar residues" evidence="4">
    <location>
        <begin position="804"/>
        <end position="816"/>
    </location>
</feature>
<dbReference type="Pfam" id="PF12965">
    <property type="entry name" value="DUF3854"/>
    <property type="match status" value="1"/>
</dbReference>